<organism evidence="5 6">
    <name type="scientific">Colletotrichum tofieldiae</name>
    <dbReference type="NCBI Taxonomy" id="708197"/>
    <lineage>
        <taxon>Eukaryota</taxon>
        <taxon>Fungi</taxon>
        <taxon>Dikarya</taxon>
        <taxon>Ascomycota</taxon>
        <taxon>Pezizomycotina</taxon>
        <taxon>Sordariomycetes</taxon>
        <taxon>Hypocreomycetidae</taxon>
        <taxon>Glomerellales</taxon>
        <taxon>Glomerellaceae</taxon>
        <taxon>Colletotrichum</taxon>
        <taxon>Colletotrichum spaethianum species complex</taxon>
    </lineage>
</organism>
<evidence type="ECO:0000256" key="2">
    <source>
        <dbReference type="SAM" id="MobiDB-lite"/>
    </source>
</evidence>
<reference evidence="5 6" key="1">
    <citation type="submission" date="2015-06" db="EMBL/GenBank/DDBJ databases">
        <title>Survival trade-offs in plant roots during colonization by closely related pathogenic and mutualistic fungi.</title>
        <authorList>
            <person name="Hacquard S."/>
            <person name="Kracher B."/>
            <person name="Hiruma K."/>
            <person name="Weinman A."/>
            <person name="Muench P."/>
            <person name="Garrido Oter R."/>
            <person name="Ver Loren van Themaat E."/>
            <person name="Dallerey J.-F."/>
            <person name="Damm U."/>
            <person name="Henrissat B."/>
            <person name="Lespinet O."/>
            <person name="Thon M."/>
            <person name="Kemen E."/>
            <person name="McHardy A.C."/>
            <person name="Schulze-Lefert P."/>
            <person name="O'Connell R.J."/>
        </authorList>
    </citation>
    <scope>NUCLEOTIDE SEQUENCE [LARGE SCALE GENOMIC DNA]</scope>
    <source>
        <strain evidence="5 6">0861</strain>
    </source>
</reference>
<evidence type="ECO:0000256" key="3">
    <source>
        <dbReference type="SAM" id="SignalP"/>
    </source>
</evidence>
<sequence>LDFLMHIKMHSKAVLFQLVVFGWLPGLNSQSVQCVTVADGCNSGSRNQAGIESAIARFQDGMIYGGSDSIVMSSAPFGGSLAMITYLCNDGSVPPKLEGSVIRSSFQKVLSCPNQCGGVASSNNANCGFGVLVANNAAGADCFSKAVNVEPRSSSPRIVPSAGAYKDPVCLFDAPGSRVLTGGSSEDQTGMTVEKCIAQAAADGWRYAGVEFGGECFWGDVQVNPERSNQADCNTACAGNPDQVCGGGNRILVYENSNLHGVSEAKNSVENYSKDPTNSNLAQTAKNAIDTALDTARNFFNQITNSAVKAAQQQLIQDLTAASSTAATAVAAASAAIAAVLADQIAKAVASEEAVQNAKNQKPTQSVSLPPSTITRPPTSTATTTTSSSSSSTSSACSFCISCADDQFPEIGSDDSATVPADDVEPDELVPEKRQVGQEEKINNQLFTLGKRVTNSQKEIEVCSTKYKSGPYLAGNAGNRFPAYGYSYRVSPQTVCVWRFDQLTWNPNQLGAPAATKGGSYESRSSNPFASRGKSALGQMMLNIPDNNSGAGNGAELVALDKELNILKAAVFNGATGSFSSANVASGKLAKVTRFAMLYAYLAEPEVVAIFKATSARMRTTLRLLDQEIAASTMTNPGIQFENVYSVWEDNLLFRQGALVETEMDSIIKAAIAQLRTDTNLGSQTLRDSYVLQVQALTAFGADADPSKWFDLDDLLRP</sequence>
<dbReference type="PANTHER" id="PTHR45964">
    <property type="entry name" value="WSCD FAMILY MEMBER CG9164"/>
    <property type="match status" value="1"/>
</dbReference>
<gene>
    <name evidence="5" type="ORF">CT0861_10685</name>
</gene>
<feature type="compositionally biased region" description="Low complexity" evidence="2">
    <location>
        <begin position="368"/>
        <end position="394"/>
    </location>
</feature>
<dbReference type="InterPro" id="IPR002889">
    <property type="entry name" value="WSC_carb-bd"/>
</dbReference>
<evidence type="ECO:0000313" key="6">
    <source>
        <dbReference type="Proteomes" id="UP000076552"/>
    </source>
</evidence>
<feature type="compositionally biased region" description="Polar residues" evidence="2">
    <location>
        <begin position="357"/>
        <end position="367"/>
    </location>
</feature>
<evidence type="ECO:0000259" key="4">
    <source>
        <dbReference type="PROSITE" id="PS51212"/>
    </source>
</evidence>
<keyword evidence="1" id="KW-0677">Repeat</keyword>
<proteinExistence type="predicted"/>
<feature type="signal peptide" evidence="3">
    <location>
        <begin position="1"/>
        <end position="29"/>
    </location>
</feature>
<protein>
    <submittedName>
        <fullName evidence="5">WSC-domain-containing protein</fullName>
    </submittedName>
</protein>
<dbReference type="Pfam" id="PF01822">
    <property type="entry name" value="WSC"/>
    <property type="match status" value="1"/>
</dbReference>
<keyword evidence="3" id="KW-0732">Signal</keyword>
<dbReference type="Proteomes" id="UP000076552">
    <property type="component" value="Unassembled WGS sequence"/>
</dbReference>
<feature type="region of interest" description="Disordered" evidence="2">
    <location>
        <begin position="355"/>
        <end position="394"/>
    </location>
</feature>
<accession>A0A166N192</accession>
<dbReference type="PROSITE" id="PS51212">
    <property type="entry name" value="WSC"/>
    <property type="match status" value="1"/>
</dbReference>
<evidence type="ECO:0000313" key="5">
    <source>
        <dbReference type="EMBL" id="KZL65202.1"/>
    </source>
</evidence>
<dbReference type="PANTHER" id="PTHR45964:SF9">
    <property type="entry name" value="SULFOTRANSFERASE"/>
    <property type="match status" value="1"/>
</dbReference>
<dbReference type="SMART" id="SM00321">
    <property type="entry name" value="WSC"/>
    <property type="match status" value="1"/>
</dbReference>
<dbReference type="EMBL" id="LFIV01000232">
    <property type="protein sequence ID" value="KZL65202.1"/>
    <property type="molecule type" value="Genomic_DNA"/>
</dbReference>
<name>A0A166N192_9PEZI</name>
<dbReference type="STRING" id="708197.A0A166N192"/>
<comment type="caution">
    <text evidence="5">The sequence shown here is derived from an EMBL/GenBank/DDBJ whole genome shotgun (WGS) entry which is preliminary data.</text>
</comment>
<keyword evidence="6" id="KW-1185">Reference proteome</keyword>
<feature type="domain" description="WSC" evidence="4">
    <location>
        <begin position="164"/>
        <end position="257"/>
    </location>
</feature>
<evidence type="ECO:0000256" key="1">
    <source>
        <dbReference type="ARBA" id="ARBA00022737"/>
    </source>
</evidence>
<feature type="non-terminal residue" evidence="5">
    <location>
        <position position="1"/>
    </location>
</feature>
<dbReference type="InterPro" id="IPR051589">
    <property type="entry name" value="Sialate-O-sulfotransferase"/>
</dbReference>
<feature type="chain" id="PRO_5007877596" evidence="3">
    <location>
        <begin position="30"/>
        <end position="718"/>
    </location>
</feature>
<dbReference type="AlphaFoldDB" id="A0A166N192"/>